<sequence length="68" mass="7356">MDAPCQDMDVVPRVFPTTCPDEVTHKVTQTREVKAVLQHRGARCPGSYRLAEAGAKAGGGNMCRKKGK</sequence>
<reference evidence="1 2" key="1">
    <citation type="submission" date="2019-05" db="EMBL/GenBank/DDBJ databases">
        <title>Another draft genome of Portunus trituberculatus and its Hox gene families provides insights of decapod evolution.</title>
        <authorList>
            <person name="Jeong J.-H."/>
            <person name="Song I."/>
            <person name="Kim S."/>
            <person name="Choi T."/>
            <person name="Kim D."/>
            <person name="Ryu S."/>
            <person name="Kim W."/>
        </authorList>
    </citation>
    <scope>NUCLEOTIDE SEQUENCE [LARGE SCALE GENOMIC DNA]</scope>
    <source>
        <tissue evidence="1">Muscle</tissue>
    </source>
</reference>
<protein>
    <submittedName>
        <fullName evidence="1">Uncharacterized protein</fullName>
    </submittedName>
</protein>
<comment type="caution">
    <text evidence="1">The sequence shown here is derived from an EMBL/GenBank/DDBJ whole genome shotgun (WGS) entry which is preliminary data.</text>
</comment>
<dbReference type="AlphaFoldDB" id="A0A5B7E3B8"/>
<proteinExistence type="predicted"/>
<keyword evidence="2" id="KW-1185">Reference proteome</keyword>
<dbReference type="EMBL" id="VSRR010001779">
    <property type="protein sequence ID" value="MPC27636.1"/>
    <property type="molecule type" value="Genomic_DNA"/>
</dbReference>
<dbReference type="Proteomes" id="UP000324222">
    <property type="component" value="Unassembled WGS sequence"/>
</dbReference>
<gene>
    <name evidence="1" type="ORF">E2C01_020811</name>
</gene>
<organism evidence="1 2">
    <name type="scientific">Portunus trituberculatus</name>
    <name type="common">Swimming crab</name>
    <name type="synonym">Neptunus trituberculatus</name>
    <dbReference type="NCBI Taxonomy" id="210409"/>
    <lineage>
        <taxon>Eukaryota</taxon>
        <taxon>Metazoa</taxon>
        <taxon>Ecdysozoa</taxon>
        <taxon>Arthropoda</taxon>
        <taxon>Crustacea</taxon>
        <taxon>Multicrustacea</taxon>
        <taxon>Malacostraca</taxon>
        <taxon>Eumalacostraca</taxon>
        <taxon>Eucarida</taxon>
        <taxon>Decapoda</taxon>
        <taxon>Pleocyemata</taxon>
        <taxon>Brachyura</taxon>
        <taxon>Eubrachyura</taxon>
        <taxon>Portunoidea</taxon>
        <taxon>Portunidae</taxon>
        <taxon>Portuninae</taxon>
        <taxon>Portunus</taxon>
    </lineage>
</organism>
<name>A0A5B7E3B8_PORTR</name>
<accession>A0A5B7E3B8</accession>
<evidence type="ECO:0000313" key="1">
    <source>
        <dbReference type="EMBL" id="MPC27636.1"/>
    </source>
</evidence>
<evidence type="ECO:0000313" key="2">
    <source>
        <dbReference type="Proteomes" id="UP000324222"/>
    </source>
</evidence>